<accession>A0A3P3VR12</accession>
<dbReference type="InterPro" id="IPR036909">
    <property type="entry name" value="Cyt_c-like_dom_sf"/>
</dbReference>
<dbReference type="Pfam" id="PF13442">
    <property type="entry name" value="Cytochrome_CBB3"/>
    <property type="match status" value="2"/>
</dbReference>
<dbReference type="InterPro" id="IPR011990">
    <property type="entry name" value="TPR-like_helical_dom_sf"/>
</dbReference>
<feature type="domain" description="Cytochrome c" evidence="7">
    <location>
        <begin position="277"/>
        <end position="355"/>
    </location>
</feature>
<sequence>MEVAFRSDGGLCPVCAYRDCGGEGESMGLRTVIGVKGWLILLACLLPLATSVEGATEAAVETTYLKLMRMAELGDAQAQNLVGVMLLYGEGVDRDYERSHAWFHESAEQGHFVAARNLGIFHSGILPGLPEIFVDTQESNLWFSLAAASLANPERAELTGDVYELILQEKMTPQAQDETDYQFGERIYLGLCAGCHGFNGWGVHEGVPSFAQHDRLNKDDSELVRSVLYGLGNMPAWEDSFSVWESYKVVAYIRERFILRGDTIPPRPGVATVDNPGELQKGERAYFTFCAGCHGFSGIAYYRNSPSFALGDRMDKPDWELIRSISNGKGQMPGWEGKLEDSTLESLMKYIRTLKPKFDSGLVNHLRESPAYYFRFRPRGEEGSGEDWGWMRR</sequence>
<dbReference type="Gene3D" id="1.25.40.10">
    <property type="entry name" value="Tetratricopeptide repeat domain"/>
    <property type="match status" value="1"/>
</dbReference>
<dbReference type="SMART" id="SM00671">
    <property type="entry name" value="SEL1"/>
    <property type="match status" value="1"/>
</dbReference>
<dbReference type="Proteomes" id="UP000280792">
    <property type="component" value="Unassembled WGS sequence"/>
</dbReference>
<keyword evidence="1" id="KW-0813">Transport</keyword>
<keyword evidence="5 6" id="KW-0408">Iron</keyword>
<dbReference type="InterPro" id="IPR051459">
    <property type="entry name" value="Cytochrome_c-type_DH"/>
</dbReference>
<evidence type="ECO:0000256" key="1">
    <source>
        <dbReference type="ARBA" id="ARBA00022448"/>
    </source>
</evidence>
<evidence type="ECO:0000256" key="2">
    <source>
        <dbReference type="ARBA" id="ARBA00022617"/>
    </source>
</evidence>
<dbReference type="InterPro" id="IPR009056">
    <property type="entry name" value="Cyt_c-like_dom"/>
</dbReference>
<evidence type="ECO:0000256" key="5">
    <source>
        <dbReference type="ARBA" id="ARBA00023004"/>
    </source>
</evidence>
<dbReference type="InterPro" id="IPR006597">
    <property type="entry name" value="Sel1-like"/>
</dbReference>
<keyword evidence="9" id="KW-1185">Reference proteome</keyword>
<reference evidence="8 9" key="1">
    <citation type="submission" date="2018-08" db="EMBL/GenBank/DDBJ databases">
        <authorList>
            <person name="Khan S.A."/>
        </authorList>
    </citation>
    <scope>NUCLEOTIDE SEQUENCE [LARGE SCALE GENOMIC DNA]</scope>
    <source>
        <strain evidence="8 9">GTF-13</strain>
    </source>
</reference>
<dbReference type="PANTHER" id="PTHR35008">
    <property type="entry name" value="BLL4482 PROTEIN-RELATED"/>
    <property type="match status" value="1"/>
</dbReference>
<dbReference type="PRINTS" id="PR00605">
    <property type="entry name" value="CYTCHROMECIC"/>
</dbReference>
<dbReference type="GO" id="GO:0009055">
    <property type="term" value="F:electron transfer activity"/>
    <property type="evidence" value="ECO:0007669"/>
    <property type="project" value="InterPro"/>
</dbReference>
<dbReference type="InterPro" id="IPR008168">
    <property type="entry name" value="Cyt_C_IC"/>
</dbReference>
<dbReference type="SUPFAM" id="SSF46626">
    <property type="entry name" value="Cytochrome c"/>
    <property type="match status" value="2"/>
</dbReference>
<evidence type="ECO:0000313" key="8">
    <source>
        <dbReference type="EMBL" id="RRJ84408.1"/>
    </source>
</evidence>
<name>A0A3P3VR12_9GAMM</name>
<dbReference type="SUPFAM" id="SSF81901">
    <property type="entry name" value="HCP-like"/>
    <property type="match status" value="1"/>
</dbReference>
<dbReference type="GO" id="GO:0020037">
    <property type="term" value="F:heme binding"/>
    <property type="evidence" value="ECO:0007669"/>
    <property type="project" value="InterPro"/>
</dbReference>
<proteinExistence type="predicted"/>
<dbReference type="AlphaFoldDB" id="A0A3P3VR12"/>
<dbReference type="PANTHER" id="PTHR35008:SF8">
    <property type="entry name" value="ALCOHOL DEHYDROGENASE CYTOCHROME C SUBUNIT"/>
    <property type="match status" value="1"/>
</dbReference>
<evidence type="ECO:0000256" key="3">
    <source>
        <dbReference type="ARBA" id="ARBA00022723"/>
    </source>
</evidence>
<keyword evidence="3 6" id="KW-0479">Metal-binding</keyword>
<dbReference type="Pfam" id="PF08238">
    <property type="entry name" value="Sel1"/>
    <property type="match status" value="2"/>
</dbReference>
<protein>
    <recommendedName>
        <fullName evidence="7">Cytochrome c domain-containing protein</fullName>
    </recommendedName>
</protein>
<keyword evidence="2 6" id="KW-0349">Heme</keyword>
<evidence type="ECO:0000256" key="4">
    <source>
        <dbReference type="ARBA" id="ARBA00022982"/>
    </source>
</evidence>
<dbReference type="Gene3D" id="1.10.760.10">
    <property type="entry name" value="Cytochrome c-like domain"/>
    <property type="match status" value="2"/>
</dbReference>
<dbReference type="EMBL" id="QWEZ01000001">
    <property type="protein sequence ID" value="RRJ84408.1"/>
    <property type="molecule type" value="Genomic_DNA"/>
</dbReference>
<evidence type="ECO:0000259" key="7">
    <source>
        <dbReference type="PROSITE" id="PS51007"/>
    </source>
</evidence>
<reference evidence="8 9" key="2">
    <citation type="submission" date="2018-12" db="EMBL/GenBank/DDBJ databases">
        <title>Simiduia agarivorans gen. nov., sp. nov., a marine, agarolytic bacterium isolated from shallow coastal water from Keelung, Taiwan.</title>
        <authorList>
            <person name="Shieh W.Y."/>
        </authorList>
    </citation>
    <scope>NUCLEOTIDE SEQUENCE [LARGE SCALE GENOMIC DNA]</scope>
    <source>
        <strain evidence="8 9">GTF-13</strain>
    </source>
</reference>
<evidence type="ECO:0000256" key="6">
    <source>
        <dbReference type="PROSITE-ProRule" id="PRU00433"/>
    </source>
</evidence>
<dbReference type="PROSITE" id="PS51007">
    <property type="entry name" value="CYTC"/>
    <property type="match status" value="2"/>
</dbReference>
<keyword evidence="4" id="KW-0249">Electron transport</keyword>
<evidence type="ECO:0000313" key="9">
    <source>
        <dbReference type="Proteomes" id="UP000280792"/>
    </source>
</evidence>
<gene>
    <name evidence="8" type="ORF">D0544_04680</name>
</gene>
<dbReference type="GO" id="GO:0005506">
    <property type="term" value="F:iron ion binding"/>
    <property type="evidence" value="ECO:0007669"/>
    <property type="project" value="InterPro"/>
</dbReference>
<comment type="caution">
    <text evidence="8">The sequence shown here is derived from an EMBL/GenBank/DDBJ whole genome shotgun (WGS) entry which is preliminary data.</text>
</comment>
<organism evidence="8 9">
    <name type="scientific">Aestuariirhabdus litorea</name>
    <dbReference type="NCBI Taxonomy" id="2528527"/>
    <lineage>
        <taxon>Bacteria</taxon>
        <taxon>Pseudomonadati</taxon>
        <taxon>Pseudomonadota</taxon>
        <taxon>Gammaproteobacteria</taxon>
        <taxon>Oceanospirillales</taxon>
        <taxon>Aestuariirhabdaceae</taxon>
        <taxon>Aestuariirhabdus</taxon>
    </lineage>
</organism>
<feature type="domain" description="Cytochrome c" evidence="7">
    <location>
        <begin position="179"/>
        <end position="257"/>
    </location>
</feature>